<gene>
    <name evidence="1" type="primary">51</name>
    <name evidence="1" type="ORF">SKIPOLE_51</name>
</gene>
<evidence type="ECO:0000313" key="2">
    <source>
        <dbReference type="Proteomes" id="UP000001896"/>
    </source>
</evidence>
<evidence type="ECO:0000313" key="1">
    <source>
        <dbReference type="EMBL" id="ADA83821.1"/>
    </source>
</evidence>
<dbReference type="EMBL" id="GU247132">
    <property type="protein sequence ID" value="ADA83821.1"/>
    <property type="molecule type" value="Genomic_DNA"/>
</dbReference>
<dbReference type="OrthoDB" id="35877at10239"/>
<sequence>MAKKLDPKNPKHQRAVARFLIEFIEELDETPSSYWLGQSARLCSARAAHLTHNNRKETE</sequence>
<accession>D2XRP5</accession>
<reference evidence="1 2" key="1">
    <citation type="submission" date="2009-11" db="EMBL/GenBank/DDBJ databases">
        <authorList>
            <person name="Leuba K.D."/>
            <person name="Ko C."/>
            <person name="Russell D.A."/>
            <person name="Fritz M.J."/>
            <person name="Jacobs-Sera D."/>
            <person name="Hendrix R.W."/>
            <person name="Hatfull G.F."/>
        </authorList>
    </citation>
    <scope>NUCLEOTIDE SEQUENCE [LARGE SCALE GENOMIC DNA]</scope>
</reference>
<proteinExistence type="predicted"/>
<keyword evidence="2" id="KW-1185">Reference proteome</keyword>
<protein>
    <submittedName>
        <fullName evidence="1">Uncharacterized protein</fullName>
    </submittedName>
</protein>
<dbReference type="KEGG" id="vg:18990441"/>
<name>D2XRP5_9CAUD</name>
<dbReference type="GeneID" id="18990441"/>
<dbReference type="Proteomes" id="UP000001896">
    <property type="component" value="Segment"/>
</dbReference>
<organism evidence="1 2">
    <name type="scientific">Mycobacterium phage SkiPole</name>
    <dbReference type="NCBI Taxonomy" id="701456"/>
    <lineage>
        <taxon>Viruses</taxon>
        <taxon>Duplodnaviria</taxon>
        <taxon>Heunggongvirae</taxon>
        <taxon>Uroviricota</taxon>
        <taxon>Caudoviricetes</taxon>
        <taxon>Fromanvirus</taxon>
        <taxon>Fromanvirus skipole</taxon>
    </lineage>
</organism>
<dbReference type="RefSeq" id="YP_009019126.1">
    <property type="nucleotide sequence ID" value="NC_023748.1"/>
</dbReference>